<dbReference type="Gene3D" id="3.40.50.150">
    <property type="entry name" value="Vaccinia Virus protein VP39"/>
    <property type="match status" value="1"/>
</dbReference>
<dbReference type="CDD" id="cd11572">
    <property type="entry name" value="RlmI_M_like"/>
    <property type="match status" value="1"/>
</dbReference>
<comment type="similarity">
    <text evidence="6">Belongs to the methyltransferase superfamily. RlmI family.</text>
</comment>
<dbReference type="Proteomes" id="UP000244904">
    <property type="component" value="Unassembled WGS sequence"/>
</dbReference>
<dbReference type="GO" id="GO:0005737">
    <property type="term" value="C:cytoplasm"/>
    <property type="evidence" value="ECO:0007669"/>
    <property type="project" value="UniProtKB-SubCell"/>
</dbReference>
<dbReference type="AlphaFoldDB" id="A0A2R8AVV6"/>
<accession>A0A2R8AVV6</accession>
<keyword evidence="2" id="KW-0963">Cytoplasm</keyword>
<feature type="domain" description="S-adenosylmethionine-dependent methyltransferase" evidence="8">
    <location>
        <begin position="205"/>
        <end position="364"/>
    </location>
</feature>
<dbReference type="EC" id="2.1.1.191" evidence="10"/>
<sequence>MHNSAFPDAPQPLNGPMTQSSTPTIRLIPKANARALRRGFPWVFANELVTDRRTRALEPGTIARLEDAERRFLGIVAVNPNSRIIGRMLDRDEEAVIDKNWFAARIAHALQLRERLFDAPFYRLIHAESDGLPGVIVDRFGDTCVVQPNAAYADVLMDDLAAALAEVTGVKNILKNAGGRGRTLEGLDDEDKVLLGAAPDAPVPVQMNGATYMADLTGGQKTGLFYDQRPNHAFTARLADGAKVLDVFSHVGGFALAALAGGAVSALSVDGSAPALELAQQGAAAMGAADRFETRQGDAFDVLAALGEENAIFDVVVCDPPAFAPNKPALEAGLRAYERVARLSAPLVEKGGYLVLCSCSHAADLNAFQGACLRGIGRSGRWAQLVHTGFAGPDHPLMPQLAESGYLKALVFRLQ</sequence>
<dbReference type="Pfam" id="PF17785">
    <property type="entry name" value="PUA_3"/>
    <property type="match status" value="1"/>
</dbReference>
<dbReference type="EMBL" id="OMOJ01000003">
    <property type="protein sequence ID" value="SPF80172.1"/>
    <property type="molecule type" value="Genomic_DNA"/>
</dbReference>
<evidence type="ECO:0000256" key="3">
    <source>
        <dbReference type="ARBA" id="ARBA00022603"/>
    </source>
</evidence>
<dbReference type="PANTHER" id="PTHR42873">
    <property type="entry name" value="RIBOSOMAL RNA LARGE SUBUNIT METHYLTRANSFERASE"/>
    <property type="match status" value="1"/>
</dbReference>
<feature type="domain" description="RlmI-like PUA" evidence="9">
    <location>
        <begin position="26"/>
        <end position="91"/>
    </location>
</feature>
<evidence type="ECO:0000256" key="5">
    <source>
        <dbReference type="ARBA" id="ARBA00022691"/>
    </source>
</evidence>
<protein>
    <submittedName>
        <fullName evidence="10">Ribosomal RNA large subunit methyltransferase I</fullName>
        <ecNumber evidence="10">2.1.1.191</ecNumber>
    </submittedName>
</protein>
<dbReference type="InterPro" id="IPR041532">
    <property type="entry name" value="RlmI-like_PUA"/>
</dbReference>
<dbReference type="Gene3D" id="2.30.130.10">
    <property type="entry name" value="PUA domain"/>
    <property type="match status" value="1"/>
</dbReference>
<keyword evidence="5" id="KW-0949">S-adenosyl-L-methionine</keyword>
<dbReference type="SUPFAM" id="SSF88697">
    <property type="entry name" value="PUA domain-like"/>
    <property type="match status" value="1"/>
</dbReference>
<dbReference type="GO" id="GO:0003723">
    <property type="term" value="F:RNA binding"/>
    <property type="evidence" value="ECO:0007669"/>
    <property type="project" value="InterPro"/>
</dbReference>
<evidence type="ECO:0000256" key="7">
    <source>
        <dbReference type="SAM" id="MobiDB-lite"/>
    </source>
</evidence>
<dbReference type="InterPro" id="IPR036974">
    <property type="entry name" value="PUA_sf"/>
</dbReference>
<keyword evidence="11" id="KW-1185">Reference proteome</keyword>
<evidence type="ECO:0000259" key="8">
    <source>
        <dbReference type="Pfam" id="PF10672"/>
    </source>
</evidence>
<dbReference type="CDD" id="cd02440">
    <property type="entry name" value="AdoMet_MTases"/>
    <property type="match status" value="1"/>
</dbReference>
<evidence type="ECO:0000256" key="4">
    <source>
        <dbReference type="ARBA" id="ARBA00022679"/>
    </source>
</evidence>
<dbReference type="CDD" id="cd21153">
    <property type="entry name" value="PUA_RlmI"/>
    <property type="match status" value="1"/>
</dbReference>
<dbReference type="PANTHER" id="PTHR42873:SF1">
    <property type="entry name" value="S-ADENOSYLMETHIONINE-DEPENDENT METHYLTRANSFERASE DOMAIN-CONTAINING PROTEIN"/>
    <property type="match status" value="1"/>
</dbReference>
<organism evidence="10 11">
    <name type="scientific">Pseudoprimorskyibacter insulae</name>
    <dbReference type="NCBI Taxonomy" id="1695997"/>
    <lineage>
        <taxon>Bacteria</taxon>
        <taxon>Pseudomonadati</taxon>
        <taxon>Pseudomonadota</taxon>
        <taxon>Alphaproteobacteria</taxon>
        <taxon>Rhodobacterales</taxon>
        <taxon>Paracoccaceae</taxon>
        <taxon>Pseudoprimorskyibacter</taxon>
    </lineage>
</organism>
<evidence type="ECO:0000256" key="2">
    <source>
        <dbReference type="ARBA" id="ARBA00022490"/>
    </source>
</evidence>
<dbReference type="GO" id="GO:0032259">
    <property type="term" value="P:methylation"/>
    <property type="evidence" value="ECO:0007669"/>
    <property type="project" value="UniProtKB-KW"/>
</dbReference>
<dbReference type="NCBIfam" id="NF046099">
    <property type="entry name" value="RSP_2647_MTase"/>
    <property type="match status" value="1"/>
</dbReference>
<evidence type="ECO:0000313" key="11">
    <source>
        <dbReference type="Proteomes" id="UP000244904"/>
    </source>
</evidence>
<name>A0A2R8AVV6_9RHOB</name>
<dbReference type="GO" id="GO:0008168">
    <property type="term" value="F:methyltransferase activity"/>
    <property type="evidence" value="ECO:0007669"/>
    <property type="project" value="UniProtKB-KW"/>
</dbReference>
<dbReference type="InterPro" id="IPR019614">
    <property type="entry name" value="SAM-dep_methyl-trfase"/>
</dbReference>
<gene>
    <name evidence="10" type="primary">rlmI</name>
    <name evidence="10" type="ORF">PRI8871_01978</name>
</gene>
<dbReference type="InterPro" id="IPR029063">
    <property type="entry name" value="SAM-dependent_MTases_sf"/>
</dbReference>
<dbReference type="Gene3D" id="3.30.750.80">
    <property type="entry name" value="RNA methyltransferase domain (HRMD) like"/>
    <property type="match status" value="1"/>
</dbReference>
<dbReference type="PROSITE" id="PS50890">
    <property type="entry name" value="PUA"/>
    <property type="match status" value="1"/>
</dbReference>
<dbReference type="Pfam" id="PF10672">
    <property type="entry name" value="Methyltrans_SAM"/>
    <property type="match status" value="1"/>
</dbReference>
<evidence type="ECO:0000313" key="10">
    <source>
        <dbReference type="EMBL" id="SPF80172.1"/>
    </source>
</evidence>
<comment type="subcellular location">
    <subcellularLocation>
        <location evidence="1">Cytoplasm</location>
    </subcellularLocation>
</comment>
<keyword evidence="4 10" id="KW-0808">Transferase</keyword>
<reference evidence="11" key="1">
    <citation type="submission" date="2018-03" db="EMBL/GenBank/DDBJ databases">
        <authorList>
            <person name="Rodrigo-Torres L."/>
            <person name="Arahal R. D."/>
            <person name="Lucena T."/>
        </authorList>
    </citation>
    <scope>NUCLEOTIDE SEQUENCE [LARGE SCALE GENOMIC DNA]</scope>
    <source>
        <strain evidence="11">CECT 8871</strain>
    </source>
</reference>
<evidence type="ECO:0000256" key="1">
    <source>
        <dbReference type="ARBA" id="ARBA00004496"/>
    </source>
</evidence>
<dbReference type="InterPro" id="IPR015947">
    <property type="entry name" value="PUA-like_sf"/>
</dbReference>
<evidence type="ECO:0000256" key="6">
    <source>
        <dbReference type="ARBA" id="ARBA00038091"/>
    </source>
</evidence>
<evidence type="ECO:0000259" key="9">
    <source>
        <dbReference type="Pfam" id="PF17785"/>
    </source>
</evidence>
<dbReference type="SUPFAM" id="SSF53335">
    <property type="entry name" value="S-adenosyl-L-methionine-dependent methyltransferases"/>
    <property type="match status" value="1"/>
</dbReference>
<keyword evidence="3 10" id="KW-0489">Methyltransferase</keyword>
<feature type="region of interest" description="Disordered" evidence="7">
    <location>
        <begin position="1"/>
        <end position="23"/>
    </location>
</feature>
<proteinExistence type="inferred from homology"/>